<evidence type="ECO:0000256" key="11">
    <source>
        <dbReference type="PIRSR" id="PIRSR000350-2"/>
    </source>
</evidence>
<evidence type="ECO:0000256" key="1">
    <source>
        <dbReference type="ARBA" id="ARBA00007532"/>
    </source>
</evidence>
<dbReference type="PIRSF" id="PIRSF000350">
    <property type="entry name" value="Mercury_reductase_MerA"/>
    <property type="match status" value="1"/>
</dbReference>
<keyword evidence="9 14" id="KW-0676">Redox-active center</keyword>
<organism evidence="17 18">
    <name type="scientific">Leuconostoc pseudomesenteroides</name>
    <dbReference type="NCBI Taxonomy" id="33968"/>
    <lineage>
        <taxon>Bacteria</taxon>
        <taxon>Bacillati</taxon>
        <taxon>Bacillota</taxon>
        <taxon>Bacilli</taxon>
        <taxon>Lactobacillales</taxon>
        <taxon>Lactobacillaceae</taxon>
        <taxon>Leuconostoc</taxon>
    </lineage>
</organism>
<dbReference type="Proteomes" id="UP000192288">
    <property type="component" value="Unassembled WGS sequence"/>
</dbReference>
<comment type="catalytic activity">
    <reaction evidence="10 14">
        <text>N(6)-[(R)-dihydrolipoyl]-L-lysyl-[protein] + NAD(+) = N(6)-[(R)-lipoyl]-L-lysyl-[protein] + NADH + H(+)</text>
        <dbReference type="Rhea" id="RHEA:15045"/>
        <dbReference type="Rhea" id="RHEA-COMP:10474"/>
        <dbReference type="Rhea" id="RHEA-COMP:10475"/>
        <dbReference type="ChEBI" id="CHEBI:15378"/>
        <dbReference type="ChEBI" id="CHEBI:57540"/>
        <dbReference type="ChEBI" id="CHEBI:57945"/>
        <dbReference type="ChEBI" id="CHEBI:83099"/>
        <dbReference type="ChEBI" id="CHEBI:83100"/>
        <dbReference type="EC" id="1.8.1.4"/>
    </reaction>
</comment>
<dbReference type="SUPFAM" id="SSF55424">
    <property type="entry name" value="FAD/NAD-linked reductases, dimerisation (C-terminal) domain"/>
    <property type="match status" value="1"/>
</dbReference>
<evidence type="ECO:0000256" key="5">
    <source>
        <dbReference type="ARBA" id="ARBA00022827"/>
    </source>
</evidence>
<feature type="binding site" evidence="12">
    <location>
        <begin position="148"/>
        <end position="150"/>
    </location>
    <ligand>
        <name>FAD</name>
        <dbReference type="ChEBI" id="CHEBI:57692"/>
    </ligand>
</feature>
<sequence>MVVGAQAREVDTVVIGSGPGGYVAAIRAAELGQNVTIIERDQIGGVCLNVGCIPSKALINVGHHYRDAISENPFGLTQTDAKIDWSKTQDWKQNTVVNTLTGGVKMLLKKHHVDIIQGEASFNDNETLNVVQEDGHELLQFNNAIIATGSSPIEIPAFPFGKRIVDSTGALSLPEIPNKLIIVGGGVIGSELGGAYANLGSQVTIIEGLDHTLNGFDAELAKPVIDDFTKRGGVIVTSAMAKSAVQTENDVTLTYEVDGQEQTVSGDYLLIAVGRRANTNTLGLNNTDVKLSDRGLIEIADNMQTNVPHIYAIGDVTAGPQLAHKASFQAKIAAAAISGDAHARDLHYSLPAVAYTNYELATTGETPESVTEKQLTATISKFPFAANGRAISIDEAVGFIRLISDKTTKALLGAQIVGPGASDLISELSLAIENGLTTTDISLTIHPHPTLGEAIMDAAEVADGLPIHI</sequence>
<comment type="cofactor">
    <cofactor evidence="12 14">
        <name>FAD</name>
        <dbReference type="ChEBI" id="CHEBI:57692"/>
    </cofactor>
    <text evidence="12 14">Binds 1 FAD per subunit.</text>
</comment>
<dbReference type="STRING" id="33968.BMS77_05300"/>
<gene>
    <name evidence="17" type="ORF">BMR96_03410</name>
</gene>
<evidence type="ECO:0000256" key="14">
    <source>
        <dbReference type="RuleBase" id="RU003692"/>
    </source>
</evidence>
<feature type="active site" description="Proton acceptor" evidence="11">
    <location>
        <position position="448"/>
    </location>
</feature>
<evidence type="ECO:0000256" key="4">
    <source>
        <dbReference type="ARBA" id="ARBA00022630"/>
    </source>
</evidence>
<dbReference type="eggNOG" id="COG1249">
    <property type="taxonomic scope" value="Bacteria"/>
</dbReference>
<dbReference type="PRINTS" id="PR00368">
    <property type="entry name" value="FADPNR"/>
</dbReference>
<dbReference type="InterPro" id="IPR023753">
    <property type="entry name" value="FAD/NAD-binding_dom"/>
</dbReference>
<dbReference type="AlphaFoldDB" id="A0A1X0VEJ9"/>
<evidence type="ECO:0000256" key="8">
    <source>
        <dbReference type="ARBA" id="ARBA00023157"/>
    </source>
</evidence>
<dbReference type="InterPro" id="IPR050151">
    <property type="entry name" value="Class-I_Pyr_Nuc-Dis_Oxidored"/>
</dbReference>
<dbReference type="Gene3D" id="3.50.50.60">
    <property type="entry name" value="FAD/NAD(P)-binding domain"/>
    <property type="match status" value="2"/>
</dbReference>
<keyword evidence="12" id="KW-0547">Nucleotide-binding</keyword>
<name>A0A1X0VEJ9_LEUPS</name>
<dbReference type="Pfam" id="PF07992">
    <property type="entry name" value="Pyr_redox_2"/>
    <property type="match status" value="1"/>
</dbReference>
<dbReference type="InterPro" id="IPR016156">
    <property type="entry name" value="FAD/NAD-linked_Rdtase_dimer_sf"/>
</dbReference>
<evidence type="ECO:0000256" key="2">
    <source>
        <dbReference type="ARBA" id="ARBA00012608"/>
    </source>
</evidence>
<evidence type="ECO:0000259" key="15">
    <source>
        <dbReference type="Pfam" id="PF02852"/>
    </source>
</evidence>
<dbReference type="InterPro" id="IPR012999">
    <property type="entry name" value="Pyr_OxRdtase_I_AS"/>
</dbReference>
<evidence type="ECO:0000256" key="9">
    <source>
        <dbReference type="ARBA" id="ARBA00023284"/>
    </source>
</evidence>
<protein>
    <recommendedName>
        <fullName evidence="3 14">Dihydrolipoyl dehydrogenase</fullName>
        <ecNumber evidence="2 14">1.8.1.4</ecNumber>
    </recommendedName>
</protein>
<proteinExistence type="inferred from homology"/>
<feature type="domain" description="Pyridine nucleotide-disulphide oxidoreductase dimerisation" evidence="15">
    <location>
        <begin position="351"/>
        <end position="458"/>
    </location>
</feature>
<comment type="caution">
    <text evidence="17">The sequence shown here is derived from an EMBL/GenBank/DDBJ whole genome shotgun (WGS) entry which is preliminary data.</text>
</comment>
<dbReference type="InterPro" id="IPR006258">
    <property type="entry name" value="Lipoamide_DH"/>
</dbReference>
<dbReference type="PROSITE" id="PS00076">
    <property type="entry name" value="PYRIDINE_REDOX_1"/>
    <property type="match status" value="1"/>
</dbReference>
<evidence type="ECO:0000259" key="16">
    <source>
        <dbReference type="Pfam" id="PF07992"/>
    </source>
</evidence>
<feature type="binding site" evidence="12">
    <location>
        <position position="207"/>
    </location>
    <ligand>
        <name>NAD(+)</name>
        <dbReference type="ChEBI" id="CHEBI:57540"/>
    </ligand>
</feature>
<evidence type="ECO:0000256" key="7">
    <source>
        <dbReference type="ARBA" id="ARBA00023027"/>
    </source>
</evidence>
<evidence type="ECO:0000256" key="13">
    <source>
        <dbReference type="PIRSR" id="PIRSR000350-4"/>
    </source>
</evidence>
<dbReference type="FunFam" id="3.30.390.30:FF:000001">
    <property type="entry name" value="Dihydrolipoyl dehydrogenase"/>
    <property type="match status" value="1"/>
</dbReference>
<dbReference type="InterPro" id="IPR036188">
    <property type="entry name" value="FAD/NAD-bd_sf"/>
</dbReference>
<keyword evidence="8" id="KW-1015">Disulfide bond</keyword>
<evidence type="ECO:0000256" key="10">
    <source>
        <dbReference type="ARBA" id="ARBA00049187"/>
    </source>
</evidence>
<feature type="domain" description="FAD/NAD(P)-binding" evidence="16">
    <location>
        <begin position="11"/>
        <end position="330"/>
    </location>
</feature>
<evidence type="ECO:0000313" key="17">
    <source>
        <dbReference type="EMBL" id="ORI98128.1"/>
    </source>
</evidence>
<dbReference type="EC" id="1.8.1.4" evidence="2 14"/>
<dbReference type="InterPro" id="IPR001100">
    <property type="entry name" value="Pyr_nuc-diS_OxRdtase"/>
</dbReference>
<reference evidence="17 18" key="1">
    <citation type="journal article" date="2017" name="Front. Microbiol.">
        <title>Genomic Characterization of Dairy Associated Leuconostoc Species and Diversity of Leuconostocs in Undefined Mixed Mesophilic Starter Cultures.</title>
        <authorList>
            <person name="Frantzen C.A."/>
            <person name="Kot W."/>
            <person name="Pedersen T.B."/>
            <person name="Ardo Y.M."/>
            <person name="Broadbent J.R."/>
            <person name="Neve H."/>
            <person name="Hansen L.H."/>
            <person name="Dal Bello F."/>
            <person name="Ostlie H.M."/>
            <person name="Kleppen H.P."/>
            <person name="Vogensen F.K."/>
            <person name="Holo H."/>
        </authorList>
    </citation>
    <scope>NUCLEOTIDE SEQUENCE [LARGE SCALE GENOMIC DNA]</scope>
    <source>
        <strain evidence="17 18">LMGCF08</strain>
    </source>
</reference>
<feature type="binding site" evidence="12">
    <location>
        <position position="56"/>
    </location>
    <ligand>
        <name>FAD</name>
        <dbReference type="ChEBI" id="CHEBI:57692"/>
    </ligand>
</feature>
<dbReference type="PANTHER" id="PTHR22912">
    <property type="entry name" value="DISULFIDE OXIDOREDUCTASE"/>
    <property type="match status" value="1"/>
</dbReference>
<feature type="binding site" evidence="12">
    <location>
        <position position="315"/>
    </location>
    <ligand>
        <name>FAD</name>
        <dbReference type="ChEBI" id="CHEBI:57692"/>
    </ligand>
</feature>
<feature type="disulfide bond" description="Redox-active" evidence="13">
    <location>
        <begin position="47"/>
        <end position="52"/>
    </location>
</feature>
<dbReference type="RefSeq" id="WP_080519225.1">
    <property type="nucleotide sequence ID" value="NZ_MPLS01000008.1"/>
</dbReference>
<dbReference type="GO" id="GO:0004148">
    <property type="term" value="F:dihydrolipoyl dehydrogenase (NADH) activity"/>
    <property type="evidence" value="ECO:0007669"/>
    <property type="project" value="UniProtKB-EC"/>
</dbReference>
<keyword evidence="6 14" id="KW-0560">Oxidoreductase</keyword>
<keyword evidence="7 12" id="KW-0520">NAD</keyword>
<dbReference type="Pfam" id="PF02852">
    <property type="entry name" value="Pyr_redox_dim"/>
    <property type="match status" value="1"/>
</dbReference>
<dbReference type="Gene3D" id="3.30.390.30">
    <property type="match status" value="1"/>
</dbReference>
<evidence type="ECO:0000313" key="18">
    <source>
        <dbReference type="Proteomes" id="UP000192288"/>
    </source>
</evidence>
<comment type="similarity">
    <text evidence="1 14">Belongs to the class-I pyridine nucleotide-disulfide oxidoreductase family.</text>
</comment>
<accession>A0A1X0VEJ9</accession>
<dbReference type="PANTHER" id="PTHR22912:SF160">
    <property type="entry name" value="DIHYDROLIPOYL DEHYDROGENASE"/>
    <property type="match status" value="1"/>
</dbReference>
<evidence type="ECO:0000256" key="3">
    <source>
        <dbReference type="ARBA" id="ARBA00016961"/>
    </source>
</evidence>
<comment type="miscellaneous">
    <text evidence="14">The active site is a redox-active disulfide bond.</text>
</comment>
<dbReference type="GO" id="GO:0050660">
    <property type="term" value="F:flavin adenine dinucleotide binding"/>
    <property type="evidence" value="ECO:0007669"/>
    <property type="project" value="InterPro"/>
</dbReference>
<dbReference type="InterPro" id="IPR004099">
    <property type="entry name" value="Pyr_nucl-diS_OxRdtase_dimer"/>
</dbReference>
<feature type="binding site" evidence="12">
    <location>
        <position position="274"/>
    </location>
    <ligand>
        <name>NAD(+)</name>
        <dbReference type="ChEBI" id="CHEBI:57540"/>
    </ligand>
</feature>
<keyword evidence="5 12" id="KW-0274">FAD</keyword>
<dbReference type="SUPFAM" id="SSF51905">
    <property type="entry name" value="FAD/NAD(P)-binding domain"/>
    <property type="match status" value="1"/>
</dbReference>
<evidence type="ECO:0000256" key="6">
    <source>
        <dbReference type="ARBA" id="ARBA00023002"/>
    </source>
</evidence>
<dbReference type="PRINTS" id="PR00411">
    <property type="entry name" value="PNDRDTASEI"/>
</dbReference>
<evidence type="ECO:0000256" key="12">
    <source>
        <dbReference type="PIRSR" id="PIRSR000350-3"/>
    </source>
</evidence>
<feature type="binding site" evidence="12">
    <location>
        <begin position="184"/>
        <end position="191"/>
    </location>
    <ligand>
        <name>NAD(+)</name>
        <dbReference type="ChEBI" id="CHEBI:57540"/>
    </ligand>
</feature>
<dbReference type="NCBIfam" id="TIGR01350">
    <property type="entry name" value="lipoamide_DH"/>
    <property type="match status" value="1"/>
</dbReference>
<keyword evidence="4 14" id="KW-0285">Flavoprotein</keyword>
<dbReference type="GO" id="GO:0006103">
    <property type="term" value="P:2-oxoglutarate metabolic process"/>
    <property type="evidence" value="ECO:0007669"/>
    <property type="project" value="TreeGrafter"/>
</dbReference>
<dbReference type="EMBL" id="MPLS01000008">
    <property type="protein sequence ID" value="ORI98128.1"/>
    <property type="molecule type" value="Genomic_DNA"/>
</dbReference>